<keyword evidence="3" id="KW-1185">Reference proteome</keyword>
<proteinExistence type="predicted"/>
<gene>
    <name evidence="2" type="ORF">AB2L28_07555</name>
</gene>
<dbReference type="InterPro" id="IPR036736">
    <property type="entry name" value="ACP-like_sf"/>
</dbReference>
<feature type="domain" description="Carrier" evidence="1">
    <location>
        <begin position="9"/>
        <end position="83"/>
    </location>
</feature>
<evidence type="ECO:0000313" key="3">
    <source>
        <dbReference type="Proteomes" id="UP001566476"/>
    </source>
</evidence>
<comment type="caution">
    <text evidence="2">The sequence shown here is derived from an EMBL/GenBank/DDBJ whole genome shotgun (WGS) entry which is preliminary data.</text>
</comment>
<dbReference type="InterPro" id="IPR009081">
    <property type="entry name" value="PP-bd_ACP"/>
</dbReference>
<dbReference type="PROSITE" id="PS50075">
    <property type="entry name" value="CARRIER"/>
    <property type="match status" value="1"/>
</dbReference>
<dbReference type="SUPFAM" id="SSF47336">
    <property type="entry name" value="ACP-like"/>
    <property type="match status" value="1"/>
</dbReference>
<dbReference type="Pfam" id="PF00550">
    <property type="entry name" value="PP-binding"/>
    <property type="match status" value="1"/>
</dbReference>
<dbReference type="Gene3D" id="1.10.1200.10">
    <property type="entry name" value="ACP-like"/>
    <property type="match status" value="1"/>
</dbReference>
<reference evidence="2 3" key="1">
    <citation type="submission" date="2024-07" db="EMBL/GenBank/DDBJ databases">
        <authorList>
            <person name="Thanompreechachai J."/>
            <person name="Duangmal K."/>
        </authorList>
    </citation>
    <scope>NUCLEOTIDE SEQUENCE [LARGE SCALE GENOMIC DNA]</scope>
    <source>
        <strain evidence="2 3">TBRC 1896</strain>
    </source>
</reference>
<dbReference type="RefSeq" id="WP_370718138.1">
    <property type="nucleotide sequence ID" value="NZ_JBGGTQ010000003.1"/>
</dbReference>
<dbReference type="Proteomes" id="UP001566476">
    <property type="component" value="Unassembled WGS sequence"/>
</dbReference>
<protein>
    <submittedName>
        <fullName evidence="2">Phosphopantetheine-binding protein</fullName>
    </submittedName>
</protein>
<organism evidence="2 3">
    <name type="scientific">Kineococcus mangrovi</name>
    <dbReference type="NCBI Taxonomy" id="1660183"/>
    <lineage>
        <taxon>Bacteria</taxon>
        <taxon>Bacillati</taxon>
        <taxon>Actinomycetota</taxon>
        <taxon>Actinomycetes</taxon>
        <taxon>Kineosporiales</taxon>
        <taxon>Kineosporiaceae</taxon>
        <taxon>Kineococcus</taxon>
    </lineage>
</organism>
<dbReference type="EMBL" id="JBGGTQ010000003">
    <property type="protein sequence ID" value="MEZ0492091.1"/>
    <property type="molecule type" value="Genomic_DNA"/>
</dbReference>
<sequence>MTDGTGTHEVDAARLRTDVAEILGLDPAELTEDEDLFDRGMDSVRLMALLGRWRAAGVGDLEFADLAEQPELRHWARLVTSTWTR</sequence>
<name>A0ABV4I099_9ACTN</name>
<evidence type="ECO:0000259" key="1">
    <source>
        <dbReference type="PROSITE" id="PS50075"/>
    </source>
</evidence>
<accession>A0ABV4I099</accession>
<evidence type="ECO:0000313" key="2">
    <source>
        <dbReference type="EMBL" id="MEZ0492091.1"/>
    </source>
</evidence>